<keyword evidence="4" id="KW-1185">Reference proteome</keyword>
<feature type="region of interest" description="Disordered" evidence="2">
    <location>
        <begin position="308"/>
        <end position="351"/>
    </location>
</feature>
<organism evidence="3 4">
    <name type="scientific">Blattamonas nauphoetae</name>
    <dbReference type="NCBI Taxonomy" id="2049346"/>
    <lineage>
        <taxon>Eukaryota</taxon>
        <taxon>Metamonada</taxon>
        <taxon>Preaxostyla</taxon>
        <taxon>Oxymonadida</taxon>
        <taxon>Blattamonas</taxon>
    </lineage>
</organism>
<dbReference type="Proteomes" id="UP001281761">
    <property type="component" value="Unassembled WGS sequence"/>
</dbReference>
<feature type="compositionally biased region" description="Polar residues" evidence="2">
    <location>
        <begin position="245"/>
        <end position="256"/>
    </location>
</feature>
<dbReference type="EMBL" id="JARBJD010000041">
    <property type="protein sequence ID" value="KAK2958044.1"/>
    <property type="molecule type" value="Genomic_DNA"/>
</dbReference>
<evidence type="ECO:0000256" key="1">
    <source>
        <dbReference type="SAM" id="Coils"/>
    </source>
</evidence>
<reference evidence="3 4" key="1">
    <citation type="journal article" date="2022" name="bioRxiv">
        <title>Genomics of Preaxostyla Flagellates Illuminates Evolutionary Transitions and the Path Towards Mitochondrial Loss.</title>
        <authorList>
            <person name="Novak L.V.F."/>
            <person name="Treitli S.C."/>
            <person name="Pyrih J."/>
            <person name="Halakuc P."/>
            <person name="Pipaliya S.V."/>
            <person name="Vacek V."/>
            <person name="Brzon O."/>
            <person name="Soukal P."/>
            <person name="Eme L."/>
            <person name="Dacks J.B."/>
            <person name="Karnkowska A."/>
            <person name="Elias M."/>
            <person name="Hampl V."/>
        </authorList>
    </citation>
    <scope>NUCLEOTIDE SEQUENCE [LARGE SCALE GENOMIC DNA]</scope>
    <source>
        <strain evidence="3">NAU3</strain>
        <tissue evidence="3">Gut</tissue>
    </source>
</reference>
<accession>A0ABQ9Y304</accession>
<evidence type="ECO:0000313" key="3">
    <source>
        <dbReference type="EMBL" id="KAK2958044.1"/>
    </source>
</evidence>
<evidence type="ECO:0000313" key="4">
    <source>
        <dbReference type="Proteomes" id="UP001281761"/>
    </source>
</evidence>
<feature type="region of interest" description="Disordered" evidence="2">
    <location>
        <begin position="89"/>
        <end position="261"/>
    </location>
</feature>
<proteinExistence type="predicted"/>
<feature type="compositionally biased region" description="Low complexity" evidence="2">
    <location>
        <begin position="372"/>
        <end position="400"/>
    </location>
</feature>
<sequence>MDSSRTAFDIISYLTKEIHKKEKEVRKAETDRIQIRAEYNGLKKRAEEKINELMILLEEQKRELITTKEELKELSTTFEAERTQRDIALEEKNHQPSVNVNTQEDEPSSFHETKEDAEIKNQQETQSIEETPSHNNKFDSQTQTSPHIETKETSISPFPSPTKFSQSQQFPTPQQFPTSQPLESMSPLPSLIPTHSNIAHNSQKTDTPESSNIDANVIESPQSDELNHLPILSDSNLGQAMPEPTLSQSPPKSTADVSCPPRAERELLEEARRLVEEQRREFVELETKYERLQFEYLLLKRNMESKELEENNRKHSVCFQAQKHDEPETTNERNEPHSQTHVIQTPETKQSITYHNSLISTRESDNDMQFASESSSQSQPHHSLPLSSSRPLEIPPSSRRVCFSPVSSIAMTYGQNLDSRDNAKLDWERREIEKELDFAQKQKEMDEYEKERRREKEEAKLRIQQRLASNPAPETVDVLSKTPLPHKTPARMTEMPNVGQAITGGVVRTVGDRGPDNFAPDGD</sequence>
<evidence type="ECO:0000256" key="2">
    <source>
        <dbReference type="SAM" id="MobiDB-lite"/>
    </source>
</evidence>
<feature type="compositionally biased region" description="Polar residues" evidence="2">
    <location>
        <begin position="193"/>
        <end position="224"/>
    </location>
</feature>
<comment type="caution">
    <text evidence="3">The sequence shown here is derived from an EMBL/GenBank/DDBJ whole genome shotgun (WGS) entry which is preliminary data.</text>
</comment>
<name>A0ABQ9Y304_9EUKA</name>
<feature type="region of interest" description="Disordered" evidence="2">
    <location>
        <begin position="468"/>
        <end position="497"/>
    </location>
</feature>
<protein>
    <submittedName>
        <fullName evidence="3">Uncharacterized protein</fullName>
    </submittedName>
</protein>
<feature type="compositionally biased region" description="Polar residues" evidence="2">
    <location>
        <begin position="339"/>
        <end position="351"/>
    </location>
</feature>
<feature type="coiled-coil region" evidence="1">
    <location>
        <begin position="11"/>
        <end position="77"/>
    </location>
</feature>
<feature type="coiled-coil region" evidence="1">
    <location>
        <begin position="422"/>
        <end position="465"/>
    </location>
</feature>
<gene>
    <name evidence="3" type="ORF">BLNAU_6970</name>
</gene>
<feature type="compositionally biased region" description="Low complexity" evidence="2">
    <location>
        <begin position="164"/>
        <end position="181"/>
    </location>
</feature>
<feature type="compositionally biased region" description="Polar residues" evidence="2">
    <location>
        <begin position="122"/>
        <end position="157"/>
    </location>
</feature>
<feature type="compositionally biased region" description="Basic and acidic residues" evidence="2">
    <location>
        <begin position="108"/>
        <end position="121"/>
    </location>
</feature>
<feature type="region of interest" description="Disordered" evidence="2">
    <location>
        <begin position="366"/>
        <end position="400"/>
    </location>
</feature>
<feature type="compositionally biased region" description="Basic and acidic residues" evidence="2">
    <location>
        <begin position="322"/>
        <end position="338"/>
    </location>
</feature>
<keyword evidence="1" id="KW-0175">Coiled coil</keyword>